<feature type="transmembrane region" description="Helical" evidence="2">
    <location>
        <begin position="109"/>
        <end position="132"/>
    </location>
</feature>
<feature type="transmembrane region" description="Helical" evidence="2">
    <location>
        <begin position="138"/>
        <end position="159"/>
    </location>
</feature>
<evidence type="ECO:0000256" key="2">
    <source>
        <dbReference type="SAM" id="Phobius"/>
    </source>
</evidence>
<feature type="transmembrane region" description="Helical" evidence="2">
    <location>
        <begin position="71"/>
        <end position="89"/>
    </location>
</feature>
<gene>
    <name evidence="3" type="ORF">CW354_19530</name>
</gene>
<dbReference type="RefSeq" id="WP_104831729.1">
    <property type="nucleotide sequence ID" value="NZ_PJCH01000015.1"/>
</dbReference>
<evidence type="ECO:0000313" key="3">
    <source>
        <dbReference type="EMBL" id="PQA86517.1"/>
    </source>
</evidence>
<feature type="region of interest" description="Disordered" evidence="1">
    <location>
        <begin position="1"/>
        <end position="32"/>
    </location>
</feature>
<keyword evidence="2" id="KW-0472">Membrane</keyword>
<dbReference type="AlphaFoldDB" id="A0A2S7K1Y8"/>
<name>A0A2S7K1Y8_9PROT</name>
<feature type="transmembrane region" description="Helical" evidence="2">
    <location>
        <begin position="188"/>
        <end position="207"/>
    </location>
</feature>
<feature type="transmembrane region" description="Helical" evidence="2">
    <location>
        <begin position="44"/>
        <end position="65"/>
    </location>
</feature>
<evidence type="ECO:0000313" key="4">
    <source>
        <dbReference type="Proteomes" id="UP000239504"/>
    </source>
</evidence>
<dbReference type="Proteomes" id="UP000239504">
    <property type="component" value="Unassembled WGS sequence"/>
</dbReference>
<accession>A0A2S7K1Y8</accession>
<organism evidence="3 4">
    <name type="scientific">Hyphococcus luteus</name>
    <dbReference type="NCBI Taxonomy" id="2058213"/>
    <lineage>
        <taxon>Bacteria</taxon>
        <taxon>Pseudomonadati</taxon>
        <taxon>Pseudomonadota</taxon>
        <taxon>Alphaproteobacteria</taxon>
        <taxon>Parvularculales</taxon>
        <taxon>Parvularculaceae</taxon>
        <taxon>Hyphococcus</taxon>
    </lineage>
</organism>
<keyword evidence="2" id="KW-1133">Transmembrane helix</keyword>
<dbReference type="EMBL" id="PJCH01000015">
    <property type="protein sequence ID" value="PQA86517.1"/>
    <property type="molecule type" value="Genomic_DNA"/>
</dbReference>
<sequence length="248" mass="25829">MASASLQGKSVHELQELARETPMQPRRKRRPGLSRAARLHLIDILSRWSGLGLALVAGVSVYMAVVAGRAYPARAATWAAMMLAALWIARRLRSEFRSGASLSSRPFRWRASFTASLSVLGVILASAPILLAPAGAPAVFGVQILALSVTASFAAALLAAAHLPSAAAFAAPGAIFAVLTGLRAGDSGLLMASLATSLLGLTGLYLAHRYLEKSAARAYPRTTLVRREIERQTAAGSASAASSSALQA</sequence>
<reference evidence="3 4" key="1">
    <citation type="submission" date="2017-12" db="EMBL/GenBank/DDBJ databases">
        <authorList>
            <person name="Hurst M.R.H."/>
        </authorList>
    </citation>
    <scope>NUCLEOTIDE SEQUENCE [LARGE SCALE GENOMIC DNA]</scope>
    <source>
        <strain evidence="3 4">SY-3-19</strain>
    </source>
</reference>
<keyword evidence="2" id="KW-0812">Transmembrane</keyword>
<protein>
    <submittedName>
        <fullName evidence="3">Uncharacterized protein</fullName>
    </submittedName>
</protein>
<proteinExistence type="predicted"/>
<comment type="caution">
    <text evidence="3">The sequence shown here is derived from an EMBL/GenBank/DDBJ whole genome shotgun (WGS) entry which is preliminary data.</text>
</comment>
<feature type="compositionally biased region" description="Basic and acidic residues" evidence="1">
    <location>
        <begin position="10"/>
        <end position="19"/>
    </location>
</feature>
<feature type="transmembrane region" description="Helical" evidence="2">
    <location>
        <begin position="166"/>
        <end position="182"/>
    </location>
</feature>
<evidence type="ECO:0000256" key="1">
    <source>
        <dbReference type="SAM" id="MobiDB-lite"/>
    </source>
</evidence>
<keyword evidence="4" id="KW-1185">Reference proteome</keyword>